<dbReference type="AlphaFoldDB" id="A0A5J4V767"/>
<accession>A0A5J4V767</accession>
<dbReference type="Proteomes" id="UP000324800">
    <property type="component" value="Unassembled WGS sequence"/>
</dbReference>
<gene>
    <name evidence="1" type="ORF">EZS28_026220</name>
</gene>
<organism evidence="1 2">
    <name type="scientific">Streblomastix strix</name>
    <dbReference type="NCBI Taxonomy" id="222440"/>
    <lineage>
        <taxon>Eukaryota</taxon>
        <taxon>Metamonada</taxon>
        <taxon>Preaxostyla</taxon>
        <taxon>Oxymonadida</taxon>
        <taxon>Streblomastigidae</taxon>
        <taxon>Streblomastix</taxon>
    </lineage>
</organism>
<comment type="caution">
    <text evidence="1">The sequence shown here is derived from an EMBL/GenBank/DDBJ whole genome shotgun (WGS) entry which is preliminary data.</text>
</comment>
<proteinExistence type="predicted"/>
<evidence type="ECO:0000313" key="2">
    <source>
        <dbReference type="Proteomes" id="UP000324800"/>
    </source>
</evidence>
<protein>
    <submittedName>
        <fullName evidence="1">Uncharacterized protein</fullName>
    </submittedName>
</protein>
<name>A0A5J4V767_9EUKA</name>
<reference evidence="1 2" key="1">
    <citation type="submission" date="2019-03" db="EMBL/GenBank/DDBJ databases">
        <title>Single cell metagenomics reveals metabolic interactions within the superorganism composed of flagellate Streblomastix strix and complex community of Bacteroidetes bacteria on its surface.</title>
        <authorList>
            <person name="Treitli S.C."/>
            <person name="Kolisko M."/>
            <person name="Husnik F."/>
            <person name="Keeling P."/>
            <person name="Hampl V."/>
        </authorList>
    </citation>
    <scope>NUCLEOTIDE SEQUENCE [LARGE SCALE GENOMIC DNA]</scope>
    <source>
        <strain evidence="1">ST1C</strain>
    </source>
</reference>
<dbReference type="EMBL" id="SNRW01009269">
    <property type="protein sequence ID" value="KAA6378252.1"/>
    <property type="molecule type" value="Genomic_DNA"/>
</dbReference>
<evidence type="ECO:0000313" key="1">
    <source>
        <dbReference type="EMBL" id="KAA6378252.1"/>
    </source>
</evidence>
<sequence>MDFGVRSCQNIQVGEAGYIERQSDSDVCIQAGGRINGSNYPTIALVTKVATESVDNNIIITIVSELLE</sequence>